<dbReference type="Pfam" id="PF08241">
    <property type="entry name" value="Methyltransf_11"/>
    <property type="match status" value="1"/>
</dbReference>
<evidence type="ECO:0000259" key="1">
    <source>
        <dbReference type="Pfam" id="PF08241"/>
    </source>
</evidence>
<dbReference type="InterPro" id="IPR013216">
    <property type="entry name" value="Methyltransf_11"/>
</dbReference>
<keyword evidence="2" id="KW-0808">Transferase</keyword>
<keyword evidence="2" id="KW-0489">Methyltransferase</keyword>
<organism evidence="2 3">
    <name type="scientific">Salinimicrobium sediminis</name>
    <dbReference type="NCBI Taxonomy" id="1343891"/>
    <lineage>
        <taxon>Bacteria</taxon>
        <taxon>Pseudomonadati</taxon>
        <taxon>Bacteroidota</taxon>
        <taxon>Flavobacteriia</taxon>
        <taxon>Flavobacteriales</taxon>
        <taxon>Flavobacteriaceae</taxon>
        <taxon>Salinimicrobium</taxon>
    </lineage>
</organism>
<evidence type="ECO:0000313" key="3">
    <source>
        <dbReference type="Proteomes" id="UP000219193"/>
    </source>
</evidence>
<protein>
    <submittedName>
        <fullName evidence="2">Methyltransferase domain-containing protein</fullName>
    </submittedName>
</protein>
<dbReference type="InterPro" id="IPR029063">
    <property type="entry name" value="SAM-dependent_MTases_sf"/>
</dbReference>
<dbReference type="Gene3D" id="3.40.50.150">
    <property type="entry name" value="Vaccinia Virus protein VP39"/>
    <property type="match status" value="1"/>
</dbReference>
<dbReference type="AlphaFoldDB" id="A0A285X710"/>
<evidence type="ECO:0000313" key="2">
    <source>
        <dbReference type="EMBL" id="SOC81121.1"/>
    </source>
</evidence>
<dbReference type="PANTHER" id="PTHR43861">
    <property type="entry name" value="TRANS-ACONITATE 2-METHYLTRANSFERASE-RELATED"/>
    <property type="match status" value="1"/>
</dbReference>
<reference evidence="3" key="1">
    <citation type="submission" date="2017-09" db="EMBL/GenBank/DDBJ databases">
        <authorList>
            <person name="Varghese N."/>
            <person name="Submissions S."/>
        </authorList>
    </citation>
    <scope>NUCLEOTIDE SEQUENCE [LARGE SCALE GENOMIC DNA]</scope>
    <source>
        <strain evidence="3">CGMCC 1.12641</strain>
    </source>
</reference>
<sequence>MKISDSYDSWASSYDSGRNSTRDLEAEVLRETFLNPHYGNILELGCGTGKNTGWLSEKADFVIAIDFSSNMIAKAKQKVTAENVTFIEADLINEWPVKPGWANLITCSLVLEHIQDLEQIFAEAARALKRNGKFYICELHPGKQYAGGRANFSTSEGLHTPEAFVHHLSDYLNAAKANDFKLLDINEFFVDREKENIPRLLSLVFESGI</sequence>
<accession>A0A285X710</accession>
<dbReference type="CDD" id="cd02440">
    <property type="entry name" value="AdoMet_MTases"/>
    <property type="match status" value="1"/>
</dbReference>
<dbReference type="SUPFAM" id="SSF53335">
    <property type="entry name" value="S-adenosyl-L-methionine-dependent methyltransferases"/>
    <property type="match status" value="1"/>
</dbReference>
<dbReference type="PANTHER" id="PTHR43861:SF1">
    <property type="entry name" value="TRANS-ACONITATE 2-METHYLTRANSFERASE"/>
    <property type="match status" value="1"/>
</dbReference>
<dbReference type="Proteomes" id="UP000219193">
    <property type="component" value="Unassembled WGS sequence"/>
</dbReference>
<gene>
    <name evidence="2" type="ORF">SAMN06296241_2693</name>
</gene>
<proteinExistence type="predicted"/>
<dbReference type="GO" id="GO:0008757">
    <property type="term" value="F:S-adenosylmethionine-dependent methyltransferase activity"/>
    <property type="evidence" value="ECO:0007669"/>
    <property type="project" value="InterPro"/>
</dbReference>
<keyword evidence="3" id="KW-1185">Reference proteome</keyword>
<dbReference type="GO" id="GO:0032259">
    <property type="term" value="P:methylation"/>
    <property type="evidence" value="ECO:0007669"/>
    <property type="project" value="UniProtKB-KW"/>
</dbReference>
<dbReference type="OrthoDB" id="1119595at2"/>
<feature type="domain" description="Methyltransferase type 11" evidence="1">
    <location>
        <begin position="42"/>
        <end position="136"/>
    </location>
</feature>
<dbReference type="EMBL" id="OCMF01000004">
    <property type="protein sequence ID" value="SOC81121.1"/>
    <property type="molecule type" value="Genomic_DNA"/>
</dbReference>
<name>A0A285X710_9FLAO</name>
<dbReference type="RefSeq" id="WP_143544546.1">
    <property type="nucleotide sequence ID" value="NZ_OCMF01000004.1"/>
</dbReference>